<evidence type="ECO:0000256" key="2">
    <source>
        <dbReference type="ARBA" id="ARBA00022490"/>
    </source>
</evidence>
<proteinExistence type="predicted"/>
<dbReference type="Pfam" id="PF05400">
    <property type="entry name" value="FliT"/>
    <property type="match status" value="1"/>
</dbReference>
<reference evidence="7 8" key="1">
    <citation type="submission" date="2023-12" db="EMBL/GenBank/DDBJ databases">
        <title>Marinobacter qingdaonensis sp. nov., isolated from the intertidal sediment of Qingdao, PR China.</title>
        <authorList>
            <person name="Li Y."/>
        </authorList>
    </citation>
    <scope>NUCLEOTIDE SEQUENCE [LARGE SCALE GENOMIC DNA]</scope>
    <source>
        <strain evidence="7 8">ASW11-75</strain>
    </source>
</reference>
<name>A0ABU5P0C4_9GAMM</name>
<dbReference type="Proteomes" id="UP001305746">
    <property type="component" value="Unassembled WGS sequence"/>
</dbReference>
<keyword evidence="4" id="KW-0143">Chaperone</keyword>
<dbReference type="InterPro" id="IPR008622">
    <property type="entry name" value="FliT"/>
</dbReference>
<dbReference type="EMBL" id="JAYDCJ010000003">
    <property type="protein sequence ID" value="MEA1081514.1"/>
    <property type="molecule type" value="Genomic_DNA"/>
</dbReference>
<feature type="region of interest" description="Disordered" evidence="6">
    <location>
        <begin position="73"/>
        <end position="109"/>
    </location>
</feature>
<sequence length="109" mass="12041">MADNQAHLTHLDQLMARFGRALADQDWDALASRNGEVRPAVEPLMRAMESGELDASEVRTRLEELQQLVDAASQGANRARQEAQSALKGVNQNRNAAKAYQNISSNRPK</sequence>
<keyword evidence="3" id="KW-1005">Bacterial flagellum biogenesis</keyword>
<feature type="compositionally biased region" description="Polar residues" evidence="6">
    <location>
        <begin position="90"/>
        <end position="109"/>
    </location>
</feature>
<organism evidence="7 8">
    <name type="scientific">Marinobacter qingdaonensis</name>
    <dbReference type="NCBI Taxonomy" id="3108486"/>
    <lineage>
        <taxon>Bacteria</taxon>
        <taxon>Pseudomonadati</taxon>
        <taxon>Pseudomonadota</taxon>
        <taxon>Gammaproteobacteria</taxon>
        <taxon>Pseudomonadales</taxon>
        <taxon>Marinobacteraceae</taxon>
        <taxon>Marinobacter</taxon>
    </lineage>
</organism>
<dbReference type="RefSeq" id="WP_322855969.1">
    <property type="nucleotide sequence ID" value="NZ_JAYDCJ010000003.1"/>
</dbReference>
<keyword evidence="8" id="KW-1185">Reference proteome</keyword>
<keyword evidence="2" id="KW-0963">Cytoplasm</keyword>
<evidence type="ECO:0000256" key="5">
    <source>
        <dbReference type="ARBA" id="ARBA00093797"/>
    </source>
</evidence>
<evidence type="ECO:0000256" key="6">
    <source>
        <dbReference type="SAM" id="MobiDB-lite"/>
    </source>
</evidence>
<protein>
    <recommendedName>
        <fullName evidence="5">Flagellar protein FliT</fullName>
    </recommendedName>
</protein>
<comment type="caution">
    <text evidence="7">The sequence shown here is derived from an EMBL/GenBank/DDBJ whole genome shotgun (WGS) entry which is preliminary data.</text>
</comment>
<evidence type="ECO:0000256" key="3">
    <source>
        <dbReference type="ARBA" id="ARBA00022795"/>
    </source>
</evidence>
<accession>A0ABU5P0C4</accession>
<evidence type="ECO:0000313" key="8">
    <source>
        <dbReference type="Proteomes" id="UP001305746"/>
    </source>
</evidence>
<gene>
    <name evidence="7" type="ORF">U5822_12605</name>
</gene>
<evidence type="ECO:0000256" key="1">
    <source>
        <dbReference type="ARBA" id="ARBA00004514"/>
    </source>
</evidence>
<dbReference type="Gene3D" id="1.20.58.380">
    <property type="entry name" value="Flagellar protein flit"/>
    <property type="match status" value="1"/>
</dbReference>
<evidence type="ECO:0000313" key="7">
    <source>
        <dbReference type="EMBL" id="MEA1081514.1"/>
    </source>
</evidence>
<comment type="subcellular location">
    <subcellularLocation>
        <location evidence="1">Cytoplasm</location>
        <location evidence="1">Cytosol</location>
    </subcellularLocation>
</comment>
<evidence type="ECO:0000256" key="4">
    <source>
        <dbReference type="ARBA" id="ARBA00023186"/>
    </source>
</evidence>